<sequence>MTKIHDALTRLSMYVDQLKASKANEFRHVTEDIKKMLTKELSNVKYETLDGLSRADLNRMIERLRRGMNRVFNQHAKELLAWLKQFMIVTRKLVLQVMFYETVKRITNDDEELEENLKENYWSDKSEPLEDDKTTFLPLLMWASIAKRPMQVNGSLIATTISSVAASTVANVVKITRNAWSNGDTIKDTLDAYVAAFDKARGQNGATTATAMQQIYLQSKAVVMSAYYKEYVWVSILDKATSDICRSRNGNRYRFGSGILPPAHYRCRSHIEPYTGTPPDDRDFDTWLSSQPKSVRDSANEALTLGKFAERIKLILQ</sequence>
<dbReference type="EMBL" id="MK411820">
    <property type="protein sequence ID" value="QBG78697.1"/>
    <property type="molecule type" value="Genomic_DNA"/>
</dbReference>
<reference evidence="1 2" key="1">
    <citation type="submission" date="2019-01" db="EMBL/GenBank/DDBJ databases">
        <authorList>
            <person name="Yuan Y."/>
            <person name="Xu Y."/>
        </authorList>
    </citation>
    <scope>NUCLEOTIDE SEQUENCE [LARGE SCALE GENOMIC DNA]</scope>
</reference>
<protein>
    <submittedName>
        <fullName evidence="1">Putative head protein</fullName>
    </submittedName>
</protein>
<name>A0A481S2H8_9CAUD</name>
<proteinExistence type="predicted"/>
<dbReference type="NCBIfam" id="TIGR01641">
    <property type="entry name" value="phageSPP1_gp7"/>
    <property type="match status" value="1"/>
</dbReference>
<dbReference type="InterPro" id="IPR006528">
    <property type="entry name" value="Phage_head_morphogenesis_dom"/>
</dbReference>
<dbReference type="Proteomes" id="UP000291908">
    <property type="component" value="Genome"/>
</dbReference>
<accession>A0A481S2H8</accession>
<gene>
    <name evidence="1" type="ORF">vBAbaSD0_03</name>
</gene>
<evidence type="ECO:0000313" key="2">
    <source>
        <dbReference type="Proteomes" id="UP000291908"/>
    </source>
</evidence>
<evidence type="ECO:0000313" key="1">
    <source>
        <dbReference type="EMBL" id="QBG78697.1"/>
    </source>
</evidence>
<organism evidence="1 2">
    <name type="scientific">Acinetobacter phage vB_AbaS_D0</name>
    <dbReference type="NCBI Taxonomy" id="2510492"/>
    <lineage>
        <taxon>Viruses</taxon>
        <taxon>Duplodnaviria</taxon>
        <taxon>Heunggongvirae</taxon>
        <taxon>Uroviricota</taxon>
        <taxon>Caudoviricetes</taxon>
        <taxon>Lokivirus</taxon>
        <taxon>Lokivirus IMEAB3</taxon>
    </lineage>
</organism>